<dbReference type="GO" id="GO:0005665">
    <property type="term" value="C:RNA polymerase II, core complex"/>
    <property type="evidence" value="ECO:0007669"/>
    <property type="project" value="TreeGrafter"/>
</dbReference>
<dbReference type="AlphaFoldDB" id="A0A835IAZ5"/>
<dbReference type="SUPFAM" id="SSF53036">
    <property type="entry name" value="Eukaryotic RPB5 N-terminal domain"/>
    <property type="match status" value="1"/>
</dbReference>
<gene>
    <name evidence="5" type="ORF">IFM89_015470</name>
</gene>
<dbReference type="Gene3D" id="3.40.1340.10">
    <property type="entry name" value="RNA polymerase, Rpb5, N-terminal domain"/>
    <property type="match status" value="1"/>
</dbReference>
<evidence type="ECO:0000313" key="5">
    <source>
        <dbReference type="EMBL" id="KAF9614151.1"/>
    </source>
</evidence>
<dbReference type="GO" id="GO:0003899">
    <property type="term" value="F:DNA-directed RNA polymerase activity"/>
    <property type="evidence" value="ECO:0007669"/>
    <property type="project" value="InterPro"/>
</dbReference>
<comment type="similarity">
    <text evidence="2">Belongs to the archaeal Rpo5/eukaryotic RPB5 RNA polymerase subunit family.</text>
</comment>
<dbReference type="GO" id="GO:0006362">
    <property type="term" value="P:transcription elongation by RNA polymerase I"/>
    <property type="evidence" value="ECO:0007669"/>
    <property type="project" value="TreeGrafter"/>
</dbReference>
<feature type="compositionally biased region" description="Low complexity" evidence="3">
    <location>
        <begin position="22"/>
        <end position="34"/>
    </location>
</feature>
<feature type="region of interest" description="Disordered" evidence="3">
    <location>
        <begin position="1"/>
        <end position="34"/>
    </location>
</feature>
<dbReference type="NCBIfam" id="NF007129">
    <property type="entry name" value="PRK09570.1"/>
    <property type="match status" value="1"/>
</dbReference>
<dbReference type="InterPro" id="IPR000783">
    <property type="entry name" value="RNA_pol_subH/Rpb5_C"/>
</dbReference>
<evidence type="ECO:0000313" key="6">
    <source>
        <dbReference type="Proteomes" id="UP000631114"/>
    </source>
</evidence>
<evidence type="ECO:0000259" key="4">
    <source>
        <dbReference type="Pfam" id="PF01191"/>
    </source>
</evidence>
<feature type="domain" description="RNA polymerase subunit H/Rpb5 C-terminal" evidence="4">
    <location>
        <begin position="192"/>
        <end position="263"/>
    </location>
</feature>
<accession>A0A835IAZ5</accession>
<dbReference type="InterPro" id="IPR014381">
    <property type="entry name" value="Arch_Rpo5/euc_Rpb5"/>
</dbReference>
<protein>
    <recommendedName>
        <fullName evidence="4">RNA polymerase subunit H/Rpb5 C-terminal domain-containing protein</fullName>
    </recommendedName>
</protein>
<dbReference type="Pfam" id="PF01191">
    <property type="entry name" value="RNA_pol_Rpb5_C"/>
    <property type="match status" value="1"/>
</dbReference>
<reference evidence="5 6" key="1">
    <citation type="submission" date="2020-10" db="EMBL/GenBank/DDBJ databases">
        <title>The Coptis chinensis genome and diversification of protoberbering-type alkaloids.</title>
        <authorList>
            <person name="Wang B."/>
            <person name="Shu S."/>
            <person name="Song C."/>
            <person name="Liu Y."/>
        </authorList>
    </citation>
    <scope>NUCLEOTIDE SEQUENCE [LARGE SCALE GENOMIC DNA]</scope>
    <source>
        <strain evidence="5">HL-2020</strain>
        <tissue evidence="5">Leaf</tissue>
    </source>
</reference>
<dbReference type="Gene3D" id="3.90.940.20">
    <property type="entry name" value="RPB5-like RNA polymerase subunit"/>
    <property type="match status" value="1"/>
</dbReference>
<dbReference type="EMBL" id="JADFTS010000003">
    <property type="protein sequence ID" value="KAF9614151.1"/>
    <property type="molecule type" value="Genomic_DNA"/>
</dbReference>
<dbReference type="PANTHER" id="PTHR10535:SF15">
    <property type="entry name" value="DNA-DIRECTED RNA POLYMERASE SUBUNIT 5-LIKE PROTEIN 1"/>
    <property type="match status" value="1"/>
</dbReference>
<dbReference type="PANTHER" id="PTHR10535">
    <property type="entry name" value="DNA-DIRECTED RNA POLYMERASES I, II, AND III SUBUNIT RPABC1"/>
    <property type="match status" value="1"/>
</dbReference>
<comment type="subcellular location">
    <subcellularLocation>
        <location evidence="1">Nucleus</location>
    </subcellularLocation>
</comment>
<feature type="compositionally biased region" description="Polar residues" evidence="3">
    <location>
        <begin position="9"/>
        <end position="21"/>
    </location>
</feature>
<evidence type="ECO:0000256" key="2">
    <source>
        <dbReference type="ARBA" id="ARBA00025765"/>
    </source>
</evidence>
<dbReference type="InterPro" id="IPR036710">
    <property type="entry name" value="RNA_pol_Rpb5_N_sf"/>
</dbReference>
<proteinExistence type="inferred from homology"/>
<dbReference type="SUPFAM" id="SSF55287">
    <property type="entry name" value="RPB5-like RNA polymerase subunit"/>
    <property type="match status" value="1"/>
</dbReference>
<dbReference type="GO" id="GO:0005736">
    <property type="term" value="C:RNA polymerase I complex"/>
    <property type="evidence" value="ECO:0007669"/>
    <property type="project" value="TreeGrafter"/>
</dbReference>
<dbReference type="HAMAP" id="MF_00025">
    <property type="entry name" value="RNApol_Rpo5_RPB5"/>
    <property type="match status" value="1"/>
</dbReference>
<dbReference type="InterPro" id="IPR035913">
    <property type="entry name" value="RPB5-like_sf"/>
</dbReference>
<dbReference type="Proteomes" id="UP000631114">
    <property type="component" value="Unassembled WGS sequence"/>
</dbReference>
<dbReference type="FunFam" id="3.90.940.20:FF:000001">
    <property type="entry name" value="DNA-directed RNA polymerases I, II, and III subunit RPABC1"/>
    <property type="match status" value="1"/>
</dbReference>
<evidence type="ECO:0000256" key="3">
    <source>
        <dbReference type="SAM" id="MobiDB-lite"/>
    </source>
</evidence>
<sequence length="264" mass="29785">MEAAPTKGTPPSSTSITKNPYGSSDVSGSDLVSGVIPTIIDGDGRVEQRFANSDGKKSKNDVRRKYTIVLNDSPTQGGGEEEDTTYIVVKRQNIAIRARKKEVVNKKKAKANEDSDEEFRDDEIHVYFHDKEVASAKIIKHYIDTVKNSGVLRAILVSQVMKLSAAAKKSIDKKNAQYFHFELFEEKELIANITEHHLVPKHKVLSTEEKQELLDRYTSHETQLPRMLITDPISRYYGLTRGQVVKITRKSDTAGEYETYRIVV</sequence>
<dbReference type="GO" id="GO:0005666">
    <property type="term" value="C:RNA polymerase III complex"/>
    <property type="evidence" value="ECO:0007669"/>
    <property type="project" value="TreeGrafter"/>
</dbReference>
<organism evidence="5 6">
    <name type="scientific">Coptis chinensis</name>
    <dbReference type="NCBI Taxonomy" id="261450"/>
    <lineage>
        <taxon>Eukaryota</taxon>
        <taxon>Viridiplantae</taxon>
        <taxon>Streptophyta</taxon>
        <taxon>Embryophyta</taxon>
        <taxon>Tracheophyta</taxon>
        <taxon>Spermatophyta</taxon>
        <taxon>Magnoliopsida</taxon>
        <taxon>Ranunculales</taxon>
        <taxon>Ranunculaceae</taxon>
        <taxon>Coptidoideae</taxon>
        <taxon>Coptis</taxon>
    </lineage>
</organism>
<dbReference type="OrthoDB" id="248779at2759"/>
<evidence type="ECO:0000256" key="1">
    <source>
        <dbReference type="ARBA" id="ARBA00004123"/>
    </source>
</evidence>
<dbReference type="GO" id="GO:0003677">
    <property type="term" value="F:DNA binding"/>
    <property type="evidence" value="ECO:0007669"/>
    <property type="project" value="InterPro"/>
</dbReference>
<dbReference type="GO" id="GO:0042797">
    <property type="term" value="P:tRNA transcription by RNA polymerase III"/>
    <property type="evidence" value="ECO:0007669"/>
    <property type="project" value="TreeGrafter"/>
</dbReference>
<name>A0A835IAZ5_9MAGN</name>
<keyword evidence="6" id="KW-1185">Reference proteome</keyword>
<dbReference type="GO" id="GO:0006366">
    <property type="term" value="P:transcription by RNA polymerase II"/>
    <property type="evidence" value="ECO:0007669"/>
    <property type="project" value="TreeGrafter"/>
</dbReference>
<comment type="caution">
    <text evidence="5">The sequence shown here is derived from an EMBL/GenBank/DDBJ whole genome shotgun (WGS) entry which is preliminary data.</text>
</comment>